<dbReference type="Pfam" id="PF11899">
    <property type="entry name" value="DUF3419"/>
    <property type="match status" value="1"/>
</dbReference>
<dbReference type="InterPro" id="IPR029063">
    <property type="entry name" value="SAM-dependent_MTases_sf"/>
</dbReference>
<dbReference type="SUPFAM" id="SSF53335">
    <property type="entry name" value="S-adenosyl-L-methionine-dependent methyltransferases"/>
    <property type="match status" value="1"/>
</dbReference>
<gene>
    <name evidence="1" type="ORF">PMG71_21575</name>
</gene>
<sequence length="372" mass="43116">MSSEIETRAQFSQIRYGQCWEDADILLQGLAIQPGDTCISIASAGDNTLALLTQSPERVIALDLSLAQLACLELRVAAYRCLSHPELLDLIGSPTPSPEPMTRQTLYQRCRSQLSPGVKDFWDNHPQDIDRGIGNSGKFERYFEIFRRYILPLVHGKKTIDQLLQGGTLEQRQSFYDRVWNSRRWRWMFRLFFSRRVMGNLGRDPSFFQYVQDNVAERIFERTEYALTQLNPADNPYLQWILTGHHTTALPYALRPEHFDTIRANLDRLEWHCCSVESFLNELPDGTIDRYNLSDMFEYMSLSSYHQLLEQLIQKGRKGGRLVYWNLLVPRHCSLECSSQIQPLSALAHDLYVQDKAFFYSAFHVEEIQGCG</sequence>
<dbReference type="InterPro" id="IPR021829">
    <property type="entry name" value="DUF3419"/>
</dbReference>
<accession>A0ABT7AYT3</accession>
<protein>
    <submittedName>
        <fullName evidence="1">DUF3419 family protein</fullName>
    </submittedName>
</protein>
<proteinExistence type="predicted"/>
<dbReference type="PANTHER" id="PTHR47473:SF1">
    <property type="entry name" value="METHYLTRANSFERASE DOMAIN-CONTAINING PROTEIN"/>
    <property type="match status" value="1"/>
</dbReference>
<keyword evidence="2" id="KW-1185">Reference proteome</keyword>
<evidence type="ECO:0000313" key="2">
    <source>
        <dbReference type="Proteomes" id="UP001235303"/>
    </source>
</evidence>
<organism evidence="1 2">
    <name type="scientific">Roseofilum acuticapitatum BLCC-M154</name>
    <dbReference type="NCBI Taxonomy" id="3022444"/>
    <lineage>
        <taxon>Bacteria</taxon>
        <taxon>Bacillati</taxon>
        <taxon>Cyanobacteriota</taxon>
        <taxon>Cyanophyceae</taxon>
        <taxon>Desertifilales</taxon>
        <taxon>Desertifilaceae</taxon>
        <taxon>Roseofilum</taxon>
        <taxon>Roseofilum acuticapitatum</taxon>
    </lineage>
</organism>
<dbReference type="RefSeq" id="WP_283755778.1">
    <property type="nucleotide sequence ID" value="NZ_JAQOSP010000138.1"/>
</dbReference>
<dbReference type="EMBL" id="JAQOSP010000138">
    <property type="protein sequence ID" value="MDJ1172025.1"/>
    <property type="molecule type" value="Genomic_DNA"/>
</dbReference>
<dbReference type="Proteomes" id="UP001235303">
    <property type="component" value="Unassembled WGS sequence"/>
</dbReference>
<comment type="caution">
    <text evidence="1">The sequence shown here is derived from an EMBL/GenBank/DDBJ whole genome shotgun (WGS) entry which is preliminary data.</text>
</comment>
<name>A0ABT7AYT3_9CYAN</name>
<evidence type="ECO:0000313" key="1">
    <source>
        <dbReference type="EMBL" id="MDJ1172025.1"/>
    </source>
</evidence>
<reference evidence="1 2" key="1">
    <citation type="submission" date="2023-01" db="EMBL/GenBank/DDBJ databases">
        <title>Novel diversity within Roseofilum (Cyanobacteria; Desertifilaceae) from marine benthic mats with descriptions of four novel species.</title>
        <authorList>
            <person name="Wang Y."/>
            <person name="Berthold D.E."/>
            <person name="Hu J."/>
            <person name="Lefler F.W."/>
            <person name="Laughinghouse H.D. IV."/>
        </authorList>
    </citation>
    <scope>NUCLEOTIDE SEQUENCE [LARGE SCALE GENOMIC DNA]</scope>
    <source>
        <strain evidence="1 2">BLCC-M154</strain>
    </source>
</reference>
<dbReference type="PANTHER" id="PTHR47473">
    <property type="entry name" value="BTA1P"/>
    <property type="match status" value="1"/>
</dbReference>